<organism evidence="6 7">
    <name type="scientific">Thiohalocapsa marina</name>
    <dbReference type="NCBI Taxonomy" id="424902"/>
    <lineage>
        <taxon>Bacteria</taxon>
        <taxon>Pseudomonadati</taxon>
        <taxon>Pseudomonadota</taxon>
        <taxon>Gammaproteobacteria</taxon>
        <taxon>Chromatiales</taxon>
        <taxon>Chromatiaceae</taxon>
        <taxon>Thiohalocapsa</taxon>
    </lineage>
</organism>
<keyword evidence="7" id="KW-1185">Reference proteome</keyword>
<dbReference type="PANTHER" id="PTHR34001">
    <property type="entry name" value="BLL7405 PROTEIN"/>
    <property type="match status" value="1"/>
</dbReference>
<name>A0A5M8FNU6_9GAMM</name>
<dbReference type="InterPro" id="IPR011250">
    <property type="entry name" value="OMP/PagP_B-barrel"/>
</dbReference>
<evidence type="ECO:0000313" key="7">
    <source>
        <dbReference type="Proteomes" id="UP000322981"/>
    </source>
</evidence>
<keyword evidence="2 4" id="KW-0732">Signal</keyword>
<dbReference type="Proteomes" id="UP000322981">
    <property type="component" value="Unassembled WGS sequence"/>
</dbReference>
<evidence type="ECO:0000256" key="1">
    <source>
        <dbReference type="ARBA" id="ARBA00004370"/>
    </source>
</evidence>
<dbReference type="RefSeq" id="WP_150094711.1">
    <property type="nucleotide sequence ID" value="NZ_VWXX01000043.1"/>
</dbReference>
<dbReference type="GO" id="GO:0016020">
    <property type="term" value="C:membrane"/>
    <property type="evidence" value="ECO:0007669"/>
    <property type="project" value="UniProtKB-SubCell"/>
</dbReference>
<dbReference type="PANTHER" id="PTHR34001:SF3">
    <property type="entry name" value="BLL7405 PROTEIN"/>
    <property type="match status" value="1"/>
</dbReference>
<dbReference type="Gene3D" id="2.40.160.20">
    <property type="match status" value="1"/>
</dbReference>
<reference evidence="6 7" key="1">
    <citation type="submission" date="2019-09" db="EMBL/GenBank/DDBJ databases">
        <title>Whole-genome sequence of the purple sulfur bacterium Thiohalocapsa marina DSM 19078.</title>
        <authorList>
            <person name="Kyndt J.A."/>
            <person name="Meyer T.E."/>
        </authorList>
    </citation>
    <scope>NUCLEOTIDE SEQUENCE [LARGE SCALE GENOMIC DNA]</scope>
    <source>
        <strain evidence="6 7">DSM 19078</strain>
    </source>
</reference>
<evidence type="ECO:0000256" key="3">
    <source>
        <dbReference type="ARBA" id="ARBA00023136"/>
    </source>
</evidence>
<dbReference type="Pfam" id="PF13505">
    <property type="entry name" value="OMP_b-brl"/>
    <property type="match status" value="1"/>
</dbReference>
<sequence length="236" mass="25673">MRSPLNVTPLAAATLILAVPASALAASSQDWTGCYAGVNAGYVWADMSSTGLYAAYGIPNEHLGSKQAAGGVLGGQLGCDYQREQWVIGAQAALQFADAKADHAYPGGTSSNNRVEYDLQQIGTLTARLGYLLQPQTLGYVTAGMVWGKTEFTDSDPTPGYDYPPYDVSKDIDRTGWTLGLGVEHRLQKQLTVFAAYNYMDLGDEKFSLHYPDGFTERFKLEQDQSLLTLGLNYRF</sequence>
<gene>
    <name evidence="6" type="ORF">F2Q65_17595</name>
</gene>
<comment type="subcellular location">
    <subcellularLocation>
        <location evidence="1">Membrane</location>
    </subcellularLocation>
</comment>
<protein>
    <submittedName>
        <fullName evidence="6">Porin family protein</fullName>
    </submittedName>
</protein>
<feature type="domain" description="Outer membrane protein beta-barrel" evidence="5">
    <location>
        <begin position="12"/>
        <end position="236"/>
    </location>
</feature>
<dbReference type="EMBL" id="VWXX01000043">
    <property type="protein sequence ID" value="KAA6182592.1"/>
    <property type="molecule type" value="Genomic_DNA"/>
</dbReference>
<dbReference type="SUPFAM" id="SSF56925">
    <property type="entry name" value="OMPA-like"/>
    <property type="match status" value="1"/>
</dbReference>
<feature type="chain" id="PRO_5024383096" evidence="4">
    <location>
        <begin position="26"/>
        <end position="236"/>
    </location>
</feature>
<dbReference type="InterPro" id="IPR051692">
    <property type="entry name" value="OMP-like"/>
</dbReference>
<keyword evidence="3" id="KW-0472">Membrane</keyword>
<dbReference type="InterPro" id="IPR027385">
    <property type="entry name" value="Beta-barrel_OMP"/>
</dbReference>
<accession>A0A5M8FNU6</accession>
<proteinExistence type="predicted"/>
<evidence type="ECO:0000313" key="6">
    <source>
        <dbReference type="EMBL" id="KAA6182592.1"/>
    </source>
</evidence>
<comment type="caution">
    <text evidence="6">The sequence shown here is derived from an EMBL/GenBank/DDBJ whole genome shotgun (WGS) entry which is preliminary data.</text>
</comment>
<feature type="signal peptide" evidence="4">
    <location>
        <begin position="1"/>
        <end position="25"/>
    </location>
</feature>
<dbReference type="OrthoDB" id="9815357at2"/>
<evidence type="ECO:0000259" key="5">
    <source>
        <dbReference type="Pfam" id="PF13505"/>
    </source>
</evidence>
<evidence type="ECO:0000256" key="4">
    <source>
        <dbReference type="SAM" id="SignalP"/>
    </source>
</evidence>
<evidence type="ECO:0000256" key="2">
    <source>
        <dbReference type="ARBA" id="ARBA00022729"/>
    </source>
</evidence>
<dbReference type="AlphaFoldDB" id="A0A5M8FNU6"/>